<evidence type="ECO:0000313" key="1">
    <source>
        <dbReference type="EMBL" id="QHT09102.1"/>
    </source>
</evidence>
<organism evidence="1">
    <name type="scientific">viral metagenome</name>
    <dbReference type="NCBI Taxonomy" id="1070528"/>
    <lineage>
        <taxon>unclassified sequences</taxon>
        <taxon>metagenomes</taxon>
        <taxon>organismal metagenomes</taxon>
    </lineage>
</organism>
<proteinExistence type="predicted"/>
<sequence>MNDLNDIIKYKRKSNNLYNKYDPLLNTSLLLGKLDKESETFMSEKPNWNKLLNGYKKMYIFKYLNENNEMDDETKKDIIRNIYNSQLNKHYNIEYDSENNKIIDITIIKNN</sequence>
<accession>A0A6C0CY65</accession>
<protein>
    <submittedName>
        <fullName evidence="1">Uncharacterized protein</fullName>
    </submittedName>
</protein>
<reference evidence="1" key="1">
    <citation type="journal article" date="2020" name="Nature">
        <title>Giant virus diversity and host interactions through global metagenomics.</title>
        <authorList>
            <person name="Schulz F."/>
            <person name="Roux S."/>
            <person name="Paez-Espino D."/>
            <person name="Jungbluth S."/>
            <person name="Walsh D.A."/>
            <person name="Denef V.J."/>
            <person name="McMahon K.D."/>
            <person name="Konstantinidis K.T."/>
            <person name="Eloe-Fadrosh E.A."/>
            <person name="Kyrpides N.C."/>
            <person name="Woyke T."/>
        </authorList>
    </citation>
    <scope>NUCLEOTIDE SEQUENCE</scope>
    <source>
        <strain evidence="1">GVMAG-M-3300023110-24</strain>
    </source>
</reference>
<dbReference type="AlphaFoldDB" id="A0A6C0CY65"/>
<name>A0A6C0CY65_9ZZZZ</name>
<dbReference type="EMBL" id="MN739508">
    <property type="protein sequence ID" value="QHT09102.1"/>
    <property type="molecule type" value="Genomic_DNA"/>
</dbReference>